<dbReference type="Gene3D" id="2.60.40.150">
    <property type="entry name" value="C2 domain"/>
    <property type="match status" value="1"/>
</dbReference>
<dbReference type="AlphaFoldDB" id="A0AAD5SA92"/>
<comment type="caution">
    <text evidence="3">The sequence shown here is derived from an EMBL/GenBank/DDBJ whole genome shotgun (WGS) entry which is preliminary data.</text>
</comment>
<reference evidence="3" key="1">
    <citation type="submission" date="2020-05" db="EMBL/GenBank/DDBJ databases">
        <title>Phylogenomic resolution of chytrid fungi.</title>
        <authorList>
            <person name="Stajich J.E."/>
            <person name="Amses K."/>
            <person name="Simmons R."/>
            <person name="Seto K."/>
            <person name="Myers J."/>
            <person name="Bonds A."/>
            <person name="Quandt C.A."/>
            <person name="Barry K."/>
            <person name="Liu P."/>
            <person name="Grigoriev I."/>
            <person name="Longcore J.E."/>
            <person name="James T.Y."/>
        </authorList>
    </citation>
    <scope>NUCLEOTIDE SEQUENCE</scope>
    <source>
        <strain evidence="3">JEL0318</strain>
    </source>
</reference>
<evidence type="ECO:0000256" key="1">
    <source>
        <dbReference type="SAM" id="MobiDB-lite"/>
    </source>
</evidence>
<keyword evidence="4" id="KW-1185">Reference proteome</keyword>
<dbReference type="Proteomes" id="UP001212841">
    <property type="component" value="Unassembled WGS sequence"/>
</dbReference>
<proteinExistence type="predicted"/>
<protein>
    <recommendedName>
        <fullName evidence="2">C2 domain-containing protein</fullName>
    </recommendedName>
</protein>
<dbReference type="EMBL" id="JADGJD010000659">
    <property type="protein sequence ID" value="KAJ3049335.1"/>
    <property type="molecule type" value="Genomic_DNA"/>
</dbReference>
<feature type="region of interest" description="Disordered" evidence="1">
    <location>
        <begin position="1"/>
        <end position="30"/>
    </location>
</feature>
<dbReference type="PANTHER" id="PTHR10774:SF190">
    <property type="entry name" value="C2 CALCIUM_LIPID-BINDING ENDONUCLEASE_EXONUCLEASE_PHOSPHATASE-RELATED"/>
    <property type="match status" value="1"/>
</dbReference>
<dbReference type="SUPFAM" id="SSF49562">
    <property type="entry name" value="C2 domain (Calcium/lipid-binding domain, CaLB)"/>
    <property type="match status" value="1"/>
</dbReference>
<dbReference type="CDD" id="cd00030">
    <property type="entry name" value="C2"/>
    <property type="match status" value="1"/>
</dbReference>
<organism evidence="3 4">
    <name type="scientific">Rhizophlyctis rosea</name>
    <dbReference type="NCBI Taxonomy" id="64517"/>
    <lineage>
        <taxon>Eukaryota</taxon>
        <taxon>Fungi</taxon>
        <taxon>Fungi incertae sedis</taxon>
        <taxon>Chytridiomycota</taxon>
        <taxon>Chytridiomycota incertae sedis</taxon>
        <taxon>Chytridiomycetes</taxon>
        <taxon>Rhizophlyctidales</taxon>
        <taxon>Rhizophlyctidaceae</taxon>
        <taxon>Rhizophlyctis</taxon>
    </lineage>
</organism>
<dbReference type="Pfam" id="PF00168">
    <property type="entry name" value="C2"/>
    <property type="match status" value="1"/>
</dbReference>
<feature type="domain" description="C2" evidence="2">
    <location>
        <begin position="16"/>
        <end position="158"/>
    </location>
</feature>
<dbReference type="GO" id="GO:0008289">
    <property type="term" value="F:lipid binding"/>
    <property type="evidence" value="ECO:0007669"/>
    <property type="project" value="InterPro"/>
</dbReference>
<evidence type="ECO:0000313" key="3">
    <source>
        <dbReference type="EMBL" id="KAJ3049335.1"/>
    </source>
</evidence>
<accession>A0AAD5SA92</accession>
<name>A0AAD5SA92_9FUNG</name>
<dbReference type="PANTHER" id="PTHR10774">
    <property type="entry name" value="EXTENDED SYNAPTOTAGMIN-RELATED"/>
    <property type="match status" value="1"/>
</dbReference>
<evidence type="ECO:0000259" key="2">
    <source>
        <dbReference type="PROSITE" id="PS50004"/>
    </source>
</evidence>
<gene>
    <name evidence="3" type="ORF">HK097_009653</name>
</gene>
<sequence length="236" mass="26632">MTAEKPQPELQGHKAPHHAEALTVDPTKRGKPTGLLSITAVQAKGLTHGSFLSRLDPLEPFLVASLNTRPHNPALISERPLDATEIDTQYQVAQRTRKSPGSDPIWNEKIYFVIYDRLDKIWIDVYDKDWKGHDELGQAVLDLSKESHCTEWLKDLWIPLVDAKGKNKEKGTEVHLLVHFEPVTVTEYLQKKLNRTIVDIKSDIAAKIVNQVMESTKTGAQAYLQNEKANALEYGH</sequence>
<dbReference type="InterPro" id="IPR035892">
    <property type="entry name" value="C2_domain_sf"/>
</dbReference>
<dbReference type="PROSITE" id="PS50004">
    <property type="entry name" value="C2"/>
    <property type="match status" value="1"/>
</dbReference>
<dbReference type="InterPro" id="IPR045050">
    <property type="entry name" value="Synaptotagmin_plant"/>
</dbReference>
<evidence type="ECO:0000313" key="4">
    <source>
        <dbReference type="Proteomes" id="UP001212841"/>
    </source>
</evidence>
<dbReference type="InterPro" id="IPR000008">
    <property type="entry name" value="C2_dom"/>
</dbReference>
<dbReference type="SMART" id="SM00239">
    <property type="entry name" value="C2"/>
    <property type="match status" value="1"/>
</dbReference>
<dbReference type="GO" id="GO:0005783">
    <property type="term" value="C:endoplasmic reticulum"/>
    <property type="evidence" value="ECO:0007669"/>
    <property type="project" value="TreeGrafter"/>
</dbReference>